<dbReference type="Proteomes" id="UP000662185">
    <property type="component" value="Unassembled WGS sequence"/>
</dbReference>
<reference evidence="5" key="1">
    <citation type="journal article" date="2020" name="ISME J.">
        <title>Comparative genomics reveals insights into cyanobacterial evolution and habitat adaptation.</title>
        <authorList>
            <person name="Chen M.Y."/>
            <person name="Teng W.K."/>
            <person name="Zhao L."/>
            <person name="Hu C.X."/>
            <person name="Zhou Y.K."/>
            <person name="Han B.P."/>
            <person name="Song L.R."/>
            <person name="Shu W.S."/>
        </authorList>
    </citation>
    <scope>NUCLEOTIDE SEQUENCE [LARGE SCALE GENOMIC DNA]</scope>
    <source>
        <strain evidence="5">FACHB-251</strain>
    </source>
</reference>
<gene>
    <name evidence="4" type="ORF">H6G06_07550</name>
</gene>
<proteinExistence type="predicted"/>
<dbReference type="InterPro" id="IPR010982">
    <property type="entry name" value="Lambda_DNA-bd_dom_sf"/>
</dbReference>
<dbReference type="PANTHER" id="PTHR34475">
    <property type="match status" value="1"/>
</dbReference>
<dbReference type="PANTHER" id="PTHR34475:SF1">
    <property type="entry name" value="CYTOSKELETON PROTEIN RODZ"/>
    <property type="match status" value="1"/>
</dbReference>
<name>A0A927A069_9NOST</name>
<feature type="domain" description="Cytoskeleton protein RodZ-like C-terminal" evidence="3">
    <location>
        <begin position="187"/>
        <end position="255"/>
    </location>
</feature>
<evidence type="ECO:0000256" key="1">
    <source>
        <dbReference type="SAM" id="MobiDB-lite"/>
    </source>
</evidence>
<sequence>MTVLNESQEEQLKEITANLRHIRQEKSIRLEEVAMHTHIRLGFLQALDEWRFEELPEPVFVQGFIRRYADKLGLDGMALAKRFEINLFPPASNNSTLPSPLYIPLFVPYIFLLIAASGGLFYLLKSEFTGKSLAYRQNPILSVQQKTVQSPVSQVVSTPSPSQTNTPISTPSPSPTNTPISDVVVSLELKGKSWVQVKADGKTDFEGTLSKGERKTWTAKNALTVRSGNAGVVLVSVNDQELQLLGNAGEVKEVTYNSQKSEVSSQRQRKNN</sequence>
<dbReference type="GO" id="GO:0003677">
    <property type="term" value="F:DNA binding"/>
    <property type="evidence" value="ECO:0007669"/>
    <property type="project" value="InterPro"/>
</dbReference>
<dbReference type="InterPro" id="IPR050400">
    <property type="entry name" value="Bact_Cytoskel_RodZ"/>
</dbReference>
<keyword evidence="2" id="KW-1133">Transmembrane helix</keyword>
<protein>
    <submittedName>
        <fullName evidence="4">Helix-turn-helix domain-containing protein</fullName>
    </submittedName>
</protein>
<comment type="caution">
    <text evidence="4">The sequence shown here is derived from an EMBL/GenBank/DDBJ whole genome shotgun (WGS) entry which is preliminary data.</text>
</comment>
<evidence type="ECO:0000313" key="4">
    <source>
        <dbReference type="EMBL" id="MBD2293344.1"/>
    </source>
</evidence>
<evidence type="ECO:0000256" key="2">
    <source>
        <dbReference type="SAM" id="Phobius"/>
    </source>
</evidence>
<feature type="compositionally biased region" description="Low complexity" evidence="1">
    <location>
        <begin position="152"/>
        <end position="169"/>
    </location>
</feature>
<evidence type="ECO:0000313" key="5">
    <source>
        <dbReference type="Proteomes" id="UP000662185"/>
    </source>
</evidence>
<keyword evidence="2" id="KW-0472">Membrane</keyword>
<dbReference type="AlphaFoldDB" id="A0A927A069"/>
<keyword evidence="2" id="KW-0812">Transmembrane</keyword>
<dbReference type="Pfam" id="PF13464">
    <property type="entry name" value="RodZ_C"/>
    <property type="match status" value="1"/>
</dbReference>
<feature type="transmembrane region" description="Helical" evidence="2">
    <location>
        <begin position="101"/>
        <end position="124"/>
    </location>
</feature>
<feature type="region of interest" description="Disordered" evidence="1">
    <location>
        <begin position="152"/>
        <end position="180"/>
    </location>
</feature>
<accession>A0A927A069</accession>
<dbReference type="Pfam" id="PF13413">
    <property type="entry name" value="HTH_25"/>
    <property type="match status" value="1"/>
</dbReference>
<dbReference type="EMBL" id="JACJQU010000003">
    <property type="protein sequence ID" value="MBD2293344.1"/>
    <property type="molecule type" value="Genomic_DNA"/>
</dbReference>
<dbReference type="InterPro" id="IPR025194">
    <property type="entry name" value="RodZ-like_C"/>
</dbReference>
<keyword evidence="5" id="KW-1185">Reference proteome</keyword>
<evidence type="ECO:0000259" key="3">
    <source>
        <dbReference type="Pfam" id="PF13464"/>
    </source>
</evidence>
<organism evidence="4 5">
    <name type="scientific">Anabaena sphaerica FACHB-251</name>
    <dbReference type="NCBI Taxonomy" id="2692883"/>
    <lineage>
        <taxon>Bacteria</taxon>
        <taxon>Bacillati</taxon>
        <taxon>Cyanobacteriota</taxon>
        <taxon>Cyanophyceae</taxon>
        <taxon>Nostocales</taxon>
        <taxon>Nostocaceae</taxon>
        <taxon>Anabaena</taxon>
    </lineage>
</organism>
<dbReference type="Gene3D" id="1.10.260.40">
    <property type="entry name" value="lambda repressor-like DNA-binding domains"/>
    <property type="match status" value="1"/>
</dbReference>